<sequence length="68" mass="7827">MKIFQFSPAIQTLEFLLHNFHAKLIQNNITLILGTLVVQFILMKLTMTAKILPSPRIVCFLTRVTLQN</sequence>
<evidence type="ECO:0000313" key="2">
    <source>
        <dbReference type="EMBL" id="ATF62875.1"/>
    </source>
</evidence>
<evidence type="ECO:0000256" key="1">
    <source>
        <dbReference type="SAM" id="Phobius"/>
    </source>
</evidence>
<protein>
    <submittedName>
        <fullName evidence="2">Uncharacterized protein</fullName>
    </submittedName>
</protein>
<dbReference type="AlphaFoldDB" id="A0A291DEG2"/>
<accession>A0A291DEG2</accession>
<reference evidence="3" key="1">
    <citation type="submission" date="2017-09" db="EMBL/GenBank/DDBJ databases">
        <title>FDA dAtabase for Regulatory Grade micrObial Sequences (FDA-ARGOS): Supporting development and validation of Infectious Disease Dx tests.</title>
        <authorList>
            <person name="Minogue T."/>
            <person name="Wolcott M."/>
            <person name="Wasieloski L."/>
            <person name="Aguilar W."/>
            <person name="Moore D."/>
            <person name="Tallon L."/>
            <person name="Sadzewicz L."/>
            <person name="Ott S."/>
            <person name="Zhao X."/>
            <person name="Nagaraj S."/>
            <person name="Vavikolanu K."/>
            <person name="Aluvathingal J."/>
            <person name="Nadendla S."/>
            <person name="Sichtig H."/>
        </authorList>
    </citation>
    <scope>NUCLEOTIDE SEQUENCE [LARGE SCALE GENOMIC DNA]</scope>
    <source>
        <strain evidence="3">FDAARGOS_369</strain>
    </source>
</reference>
<dbReference type="Proteomes" id="UP000218628">
    <property type="component" value="Chromosome"/>
</dbReference>
<feature type="transmembrane region" description="Helical" evidence="1">
    <location>
        <begin position="24"/>
        <end position="42"/>
    </location>
</feature>
<keyword evidence="1" id="KW-1133">Transmembrane helix</keyword>
<evidence type="ECO:0000313" key="3">
    <source>
        <dbReference type="Proteomes" id="UP000218628"/>
    </source>
</evidence>
<keyword evidence="1" id="KW-0472">Membrane</keyword>
<dbReference type="EMBL" id="CP023510">
    <property type="protein sequence ID" value="ATF62875.1"/>
    <property type="molecule type" value="Genomic_DNA"/>
</dbReference>
<keyword evidence="1" id="KW-0812">Transmembrane</keyword>
<gene>
    <name evidence="2" type="ORF">CO690_03930</name>
</gene>
<proteinExistence type="predicted"/>
<organism evidence="2 3">
    <name type="scientific">Rothia mucilaginosa</name>
    <dbReference type="NCBI Taxonomy" id="43675"/>
    <lineage>
        <taxon>Bacteria</taxon>
        <taxon>Bacillati</taxon>
        <taxon>Actinomycetota</taxon>
        <taxon>Actinomycetes</taxon>
        <taxon>Micrococcales</taxon>
        <taxon>Micrococcaceae</taxon>
        <taxon>Rothia</taxon>
    </lineage>
</organism>
<name>A0A291DEG2_9MICC</name>